<accession>A0ABP1IT19</accession>
<feature type="transmembrane region" description="Helical" evidence="1">
    <location>
        <begin position="12"/>
        <end position="35"/>
    </location>
</feature>
<organism evidence="2 3">
    <name type="scientific">Hexamita inflata</name>
    <dbReference type="NCBI Taxonomy" id="28002"/>
    <lineage>
        <taxon>Eukaryota</taxon>
        <taxon>Metamonada</taxon>
        <taxon>Diplomonadida</taxon>
        <taxon>Hexamitidae</taxon>
        <taxon>Hexamitinae</taxon>
        <taxon>Hexamita</taxon>
    </lineage>
</organism>
<evidence type="ECO:0000256" key="1">
    <source>
        <dbReference type="SAM" id="Phobius"/>
    </source>
</evidence>
<reference evidence="2 3" key="1">
    <citation type="submission" date="2024-07" db="EMBL/GenBank/DDBJ databases">
        <authorList>
            <person name="Akdeniz Z."/>
        </authorList>
    </citation>
    <scope>NUCLEOTIDE SEQUENCE [LARGE SCALE GENOMIC DNA]</scope>
</reference>
<keyword evidence="1" id="KW-1133">Transmembrane helix</keyword>
<keyword evidence="1" id="KW-0812">Transmembrane</keyword>
<sequence length="220" mass="25918">MRGFRSASRYRSILLFVEELALGGVPVALVLVLIVKKEGHLARERLQSRVFFTEQWRGLLEGASWFAHYFFFLLSVELNHVFYVSFQLPTTNLNLIEHGVRPVERNSLDLSTYAQIEIPQDVLLNVQLVVMTRKQNILLSLIYFSFQAVVEINQTFWKNFAHHHDLIDIWQEICITWLHLLSLNHWDTQLYIKLFLRNLSGICKSFTHFQDYKCSICFPQ</sequence>
<dbReference type="Proteomes" id="UP001642409">
    <property type="component" value="Unassembled WGS sequence"/>
</dbReference>
<dbReference type="EMBL" id="CAXDID020000092">
    <property type="protein sequence ID" value="CAL6023088.1"/>
    <property type="molecule type" value="Genomic_DNA"/>
</dbReference>
<evidence type="ECO:0000313" key="2">
    <source>
        <dbReference type="EMBL" id="CAL6023088.1"/>
    </source>
</evidence>
<proteinExistence type="predicted"/>
<evidence type="ECO:0000313" key="3">
    <source>
        <dbReference type="Proteomes" id="UP001642409"/>
    </source>
</evidence>
<keyword evidence="1" id="KW-0472">Membrane</keyword>
<gene>
    <name evidence="2" type="ORF">HINF_LOCUS28963</name>
</gene>
<keyword evidence="3" id="KW-1185">Reference proteome</keyword>
<name>A0ABP1IT19_9EUKA</name>
<comment type="caution">
    <text evidence="2">The sequence shown here is derived from an EMBL/GenBank/DDBJ whole genome shotgun (WGS) entry which is preliminary data.</text>
</comment>
<protein>
    <submittedName>
        <fullName evidence="2">Hypothetical_protein</fullName>
    </submittedName>
</protein>